<comment type="caution">
    <text evidence="5">The sequence shown here is derived from an EMBL/GenBank/DDBJ whole genome shotgun (WGS) entry which is preliminary data.</text>
</comment>
<evidence type="ECO:0000256" key="2">
    <source>
        <dbReference type="ARBA" id="ARBA00022741"/>
    </source>
</evidence>
<dbReference type="Proteomes" id="UP000076967">
    <property type="component" value="Unassembled WGS sequence"/>
</dbReference>
<evidence type="ECO:0000313" key="6">
    <source>
        <dbReference type="Proteomes" id="UP000076967"/>
    </source>
</evidence>
<accession>A0A168KLZ3</accession>
<dbReference type="Pfam" id="PF00005">
    <property type="entry name" value="ABC_tran"/>
    <property type="match status" value="1"/>
</dbReference>
<protein>
    <submittedName>
        <fullName evidence="5">ABC transporter ATP-binding protein</fullName>
    </submittedName>
</protein>
<dbReference type="InterPro" id="IPR003439">
    <property type="entry name" value="ABC_transporter-like_ATP-bd"/>
</dbReference>
<dbReference type="SUPFAM" id="SSF52540">
    <property type="entry name" value="P-loop containing nucleoside triphosphate hydrolases"/>
    <property type="match status" value="1"/>
</dbReference>
<keyword evidence="3 5" id="KW-0067">ATP-binding</keyword>
<keyword evidence="2" id="KW-0547">Nucleotide-binding</keyword>
<feature type="domain" description="ABC transporter" evidence="4">
    <location>
        <begin position="5"/>
        <end position="229"/>
    </location>
</feature>
<evidence type="ECO:0000256" key="3">
    <source>
        <dbReference type="ARBA" id="ARBA00022840"/>
    </source>
</evidence>
<dbReference type="RefSeq" id="WP_068533289.1">
    <property type="nucleotide sequence ID" value="NZ_LVJH01000022.1"/>
</dbReference>
<dbReference type="FunFam" id="3.40.50.300:FF:001548">
    <property type="entry name" value="ABC efflux transporter ATP-binding protein"/>
    <property type="match status" value="1"/>
</dbReference>
<keyword evidence="1" id="KW-0813">Transport</keyword>
<keyword evidence="6" id="KW-1185">Reference proteome</keyword>
<reference evidence="5 6" key="1">
    <citation type="submission" date="2016-03" db="EMBL/GenBank/DDBJ databases">
        <title>Draft genome sequence of Paenibacillus glacialis DSM 22343.</title>
        <authorList>
            <person name="Shin S.-K."/>
            <person name="Yi H."/>
        </authorList>
    </citation>
    <scope>NUCLEOTIDE SEQUENCE [LARGE SCALE GENOMIC DNA]</scope>
    <source>
        <strain evidence="5 6">DSM 22343</strain>
    </source>
</reference>
<gene>
    <name evidence="5" type="ORF">PGLA_12840</name>
</gene>
<dbReference type="GO" id="GO:0016887">
    <property type="term" value="F:ATP hydrolysis activity"/>
    <property type="evidence" value="ECO:0007669"/>
    <property type="project" value="InterPro"/>
</dbReference>
<dbReference type="EMBL" id="LVJH01000022">
    <property type="protein sequence ID" value="OAB42192.1"/>
    <property type="molecule type" value="Genomic_DNA"/>
</dbReference>
<dbReference type="InterPro" id="IPR017871">
    <property type="entry name" value="ABC_transporter-like_CS"/>
</dbReference>
<dbReference type="InterPro" id="IPR027417">
    <property type="entry name" value="P-loop_NTPase"/>
</dbReference>
<proteinExistence type="predicted"/>
<evidence type="ECO:0000313" key="5">
    <source>
        <dbReference type="EMBL" id="OAB42192.1"/>
    </source>
</evidence>
<dbReference type="OrthoDB" id="9804819at2"/>
<evidence type="ECO:0000256" key="1">
    <source>
        <dbReference type="ARBA" id="ARBA00022448"/>
    </source>
</evidence>
<dbReference type="InterPro" id="IPR003593">
    <property type="entry name" value="AAA+_ATPase"/>
</dbReference>
<dbReference type="PROSITE" id="PS00211">
    <property type="entry name" value="ABC_TRANSPORTER_1"/>
    <property type="match status" value="1"/>
</dbReference>
<dbReference type="InterPro" id="IPR050763">
    <property type="entry name" value="ABC_transporter_ATP-binding"/>
</dbReference>
<evidence type="ECO:0000259" key="4">
    <source>
        <dbReference type="PROSITE" id="PS50893"/>
    </source>
</evidence>
<dbReference type="AlphaFoldDB" id="A0A168KLZ3"/>
<dbReference type="Gene3D" id="3.40.50.300">
    <property type="entry name" value="P-loop containing nucleotide triphosphate hydrolases"/>
    <property type="match status" value="1"/>
</dbReference>
<dbReference type="SMART" id="SM00382">
    <property type="entry name" value="AAA"/>
    <property type="match status" value="1"/>
</dbReference>
<sequence length="306" mass="34068">MDTIVEMKNITKQFKNKKAVDNISFSIDKGSIVAILGPNGAGKTTVISMLLGLIKPTQGTVQVMGKDPRDIEVRQRIGAMLQEVSVMDALKVHELINLIRSYYPRPLDIDQLIPLTGLQKEDLNRYANKLSGGQKRRLGFALALAGNPDLIFLDEPTVGLDVTARRVFWEQVRSLTQQGKTILFTTHYLPEAEDYADRVILFDQGVIIADGTPDDIKSKLTVSSISFKSDDPDLCSFLLTLPNVHDVYEKEGRIYTVTEDTDGILASIFEHKLAVRDIRVEHGRLDDAFEQLTTHPEMDTKGAAIS</sequence>
<dbReference type="PANTHER" id="PTHR42711:SF17">
    <property type="entry name" value="ABC TRANSPORTER ATP-BINDING PROTEIN"/>
    <property type="match status" value="1"/>
</dbReference>
<dbReference type="PANTHER" id="PTHR42711">
    <property type="entry name" value="ABC TRANSPORTER ATP-BINDING PROTEIN"/>
    <property type="match status" value="1"/>
</dbReference>
<dbReference type="GO" id="GO:0005524">
    <property type="term" value="F:ATP binding"/>
    <property type="evidence" value="ECO:0007669"/>
    <property type="project" value="UniProtKB-KW"/>
</dbReference>
<dbReference type="CDD" id="cd03230">
    <property type="entry name" value="ABC_DR_subfamily_A"/>
    <property type="match status" value="1"/>
</dbReference>
<name>A0A168KLZ3_9BACL</name>
<organism evidence="5 6">
    <name type="scientific">Paenibacillus glacialis</name>
    <dbReference type="NCBI Taxonomy" id="494026"/>
    <lineage>
        <taxon>Bacteria</taxon>
        <taxon>Bacillati</taxon>
        <taxon>Bacillota</taxon>
        <taxon>Bacilli</taxon>
        <taxon>Bacillales</taxon>
        <taxon>Paenibacillaceae</taxon>
        <taxon>Paenibacillus</taxon>
    </lineage>
</organism>
<dbReference type="PROSITE" id="PS50893">
    <property type="entry name" value="ABC_TRANSPORTER_2"/>
    <property type="match status" value="1"/>
</dbReference>
<dbReference type="STRING" id="494026.PGLA_12840"/>